<sequence length="256" mass="27478">MIHPSAQVDPGARLGANVQVGAFAVIGPEVEIGDDSRIGPHCVITGPTRLGRGNVVHAHATIGNDPQDKKFRGERTELVIGDRNTIFEFTTISRGTADGGGITRIGDDNWIMAYVHVAHDCIVGNQCILANNATLAGHAVLGDWVILGGFAAIHQFCKIGDHAFIGMGSLVNADVPPFVMVADKYAGPRGINAEGLKRRGFDAERIAAIKRAYRALYMSGKPMAEVREQLAQGATESQDVRLMLEFIERSARGLLR</sequence>
<dbReference type="EC" id="2.3.1.129" evidence="8"/>
<dbReference type="InterPro" id="IPR010137">
    <property type="entry name" value="Lipid_A_LpxA"/>
</dbReference>
<dbReference type="Proteomes" id="UP000029393">
    <property type="component" value="Unassembled WGS sequence"/>
</dbReference>
<evidence type="ECO:0000256" key="3">
    <source>
        <dbReference type="ARBA" id="ARBA00022556"/>
    </source>
</evidence>
<evidence type="ECO:0000256" key="7">
    <source>
        <dbReference type="ARBA" id="ARBA00023315"/>
    </source>
</evidence>
<dbReference type="InterPro" id="IPR011004">
    <property type="entry name" value="Trimer_LpxA-like_sf"/>
</dbReference>
<evidence type="ECO:0000259" key="9">
    <source>
        <dbReference type="Pfam" id="PF13720"/>
    </source>
</evidence>
<dbReference type="UniPathway" id="UPA00359">
    <property type="reaction ID" value="UER00477"/>
</dbReference>
<evidence type="ECO:0000313" key="10">
    <source>
        <dbReference type="EMBL" id="KFN46583.1"/>
    </source>
</evidence>
<dbReference type="GO" id="GO:0005737">
    <property type="term" value="C:cytoplasm"/>
    <property type="evidence" value="ECO:0007669"/>
    <property type="project" value="UniProtKB-SubCell"/>
</dbReference>
<keyword evidence="5 8" id="KW-0677">Repeat</keyword>
<dbReference type="Pfam" id="PF13720">
    <property type="entry name" value="Acetyltransf_11"/>
    <property type="match status" value="1"/>
</dbReference>
<dbReference type="HAMAP" id="MF_00387">
    <property type="entry name" value="LpxA"/>
    <property type="match status" value="1"/>
</dbReference>
<dbReference type="Gene3D" id="1.20.1180.10">
    <property type="entry name" value="Udp N-acetylglucosamine O-acyltransferase, C-terminal domain"/>
    <property type="match status" value="1"/>
</dbReference>
<evidence type="ECO:0000256" key="2">
    <source>
        <dbReference type="ARBA" id="ARBA00022516"/>
    </source>
</evidence>
<keyword evidence="7 8" id="KW-0012">Acyltransferase</keyword>
<keyword evidence="6 8" id="KW-0443">Lipid metabolism</keyword>
<comment type="subunit">
    <text evidence="8">Homotrimer.</text>
</comment>
<accession>A0A091B1V2</accession>
<evidence type="ECO:0000256" key="4">
    <source>
        <dbReference type="ARBA" id="ARBA00022679"/>
    </source>
</evidence>
<reference evidence="10 11" key="1">
    <citation type="submission" date="2013-09" db="EMBL/GenBank/DDBJ databases">
        <title>Genome sequencing of Arenimonas metalli.</title>
        <authorList>
            <person name="Chen F."/>
            <person name="Wang G."/>
        </authorList>
    </citation>
    <scope>NUCLEOTIDE SEQUENCE [LARGE SCALE GENOMIC DNA]</scope>
    <source>
        <strain evidence="10 11">CF5-1</strain>
    </source>
</reference>
<gene>
    <name evidence="8" type="primary">lpxA</name>
    <name evidence="10" type="ORF">N787_10155</name>
</gene>
<comment type="function">
    <text evidence="8">Involved in the biosynthesis of lipid A, a phosphorylated glycolipid that anchors the lipopolysaccharide to the outer membrane of the cell.</text>
</comment>
<name>A0A091B1V2_9GAMM</name>
<evidence type="ECO:0000256" key="5">
    <source>
        <dbReference type="ARBA" id="ARBA00022737"/>
    </source>
</evidence>
<dbReference type="PATRIC" id="fig|1384056.3.peg.1257"/>
<dbReference type="NCBIfam" id="NF003657">
    <property type="entry name" value="PRK05289.1"/>
    <property type="match status" value="1"/>
</dbReference>
<comment type="similarity">
    <text evidence="8">Belongs to the transferase hexapeptide repeat family. LpxA subfamily.</text>
</comment>
<dbReference type="GO" id="GO:0016020">
    <property type="term" value="C:membrane"/>
    <property type="evidence" value="ECO:0007669"/>
    <property type="project" value="GOC"/>
</dbReference>
<evidence type="ECO:0000313" key="11">
    <source>
        <dbReference type="Proteomes" id="UP000029393"/>
    </source>
</evidence>
<dbReference type="STRING" id="1384056.N787_10155"/>
<dbReference type="RefSeq" id="WP_034211859.1">
    <property type="nucleotide sequence ID" value="NZ_AVCK01000015.1"/>
</dbReference>
<dbReference type="SUPFAM" id="SSF51161">
    <property type="entry name" value="Trimeric LpxA-like enzymes"/>
    <property type="match status" value="1"/>
</dbReference>
<dbReference type="PIRSF" id="PIRSF000456">
    <property type="entry name" value="UDP-GlcNAc_acltr"/>
    <property type="match status" value="1"/>
</dbReference>
<dbReference type="PANTHER" id="PTHR43480:SF1">
    <property type="entry name" value="ACYL-[ACYL-CARRIER-PROTEIN]--UDP-N-ACETYLGLUCOSAMINE O-ACYLTRANSFERASE, MITOCHONDRIAL-RELATED"/>
    <property type="match status" value="1"/>
</dbReference>
<dbReference type="InterPro" id="IPR037157">
    <property type="entry name" value="Acetyltransf_C_sf"/>
</dbReference>
<dbReference type="InterPro" id="IPR001451">
    <property type="entry name" value="Hexapep"/>
</dbReference>
<comment type="catalytic activity">
    <reaction evidence="8">
        <text>a (3R)-hydroxyacyl-[ACP] + UDP-N-acetyl-alpha-D-glucosamine = a UDP-3-O-[(3R)-3-hydroxyacyl]-N-acetyl-alpha-D-glucosamine + holo-[ACP]</text>
        <dbReference type="Rhea" id="RHEA:67812"/>
        <dbReference type="Rhea" id="RHEA-COMP:9685"/>
        <dbReference type="Rhea" id="RHEA-COMP:9945"/>
        <dbReference type="ChEBI" id="CHEBI:57705"/>
        <dbReference type="ChEBI" id="CHEBI:64479"/>
        <dbReference type="ChEBI" id="CHEBI:78827"/>
        <dbReference type="ChEBI" id="CHEBI:173225"/>
        <dbReference type="EC" id="2.3.1.129"/>
    </reaction>
</comment>
<evidence type="ECO:0000256" key="1">
    <source>
        <dbReference type="ARBA" id="ARBA00022490"/>
    </source>
</evidence>
<organism evidence="10 11">
    <name type="scientific">Arenimonas metalli CF5-1</name>
    <dbReference type="NCBI Taxonomy" id="1384056"/>
    <lineage>
        <taxon>Bacteria</taxon>
        <taxon>Pseudomonadati</taxon>
        <taxon>Pseudomonadota</taxon>
        <taxon>Gammaproteobacteria</taxon>
        <taxon>Lysobacterales</taxon>
        <taxon>Lysobacteraceae</taxon>
        <taxon>Arenimonas</taxon>
    </lineage>
</organism>
<dbReference type="OrthoDB" id="9807278at2"/>
<dbReference type="Gene3D" id="2.160.10.10">
    <property type="entry name" value="Hexapeptide repeat proteins"/>
    <property type="match status" value="1"/>
</dbReference>
<proteinExistence type="inferred from homology"/>
<comment type="caution">
    <text evidence="10">The sequence shown here is derived from an EMBL/GenBank/DDBJ whole genome shotgun (WGS) entry which is preliminary data.</text>
</comment>
<dbReference type="CDD" id="cd03351">
    <property type="entry name" value="LbH_UDP-GlcNAc_AT"/>
    <property type="match status" value="1"/>
</dbReference>
<dbReference type="NCBIfam" id="TIGR01852">
    <property type="entry name" value="lipid_A_lpxA"/>
    <property type="match status" value="1"/>
</dbReference>
<dbReference type="AlphaFoldDB" id="A0A091B1V2"/>
<dbReference type="PANTHER" id="PTHR43480">
    <property type="entry name" value="ACYL-[ACYL-CARRIER-PROTEIN]--UDP-N-ACETYLGLUCOSAMINE O-ACYLTRANSFERASE"/>
    <property type="match status" value="1"/>
</dbReference>
<comment type="subcellular location">
    <subcellularLocation>
        <location evidence="8">Cytoplasm</location>
    </subcellularLocation>
</comment>
<dbReference type="InterPro" id="IPR029098">
    <property type="entry name" value="Acetyltransf_C"/>
</dbReference>
<dbReference type="GO" id="GO:0009245">
    <property type="term" value="P:lipid A biosynthetic process"/>
    <property type="evidence" value="ECO:0007669"/>
    <property type="project" value="UniProtKB-UniRule"/>
</dbReference>
<dbReference type="PROSITE" id="PS00101">
    <property type="entry name" value="HEXAPEP_TRANSFERASES"/>
    <property type="match status" value="1"/>
</dbReference>
<dbReference type="eggNOG" id="COG1043">
    <property type="taxonomic scope" value="Bacteria"/>
</dbReference>
<keyword evidence="2 8" id="KW-0444">Lipid biosynthesis</keyword>
<dbReference type="Pfam" id="PF00132">
    <property type="entry name" value="Hexapep"/>
    <property type="match status" value="2"/>
</dbReference>
<evidence type="ECO:0000256" key="6">
    <source>
        <dbReference type="ARBA" id="ARBA00023098"/>
    </source>
</evidence>
<protein>
    <recommendedName>
        <fullName evidence="8">Acyl-[acyl-carrier-protein]--UDP-N-acetylglucosamine O-acyltransferase</fullName>
        <shortName evidence="8">UDP-N-acetylglucosamine acyltransferase</shortName>
        <ecNumber evidence="8">2.3.1.129</ecNumber>
    </recommendedName>
</protein>
<feature type="domain" description="UDP N-acetylglucosamine O-acyltransferase C-terminal" evidence="9">
    <location>
        <begin position="174"/>
        <end position="254"/>
    </location>
</feature>
<dbReference type="InterPro" id="IPR018357">
    <property type="entry name" value="Hexapep_transf_CS"/>
</dbReference>
<keyword evidence="4 8" id="KW-0808">Transferase</keyword>
<keyword evidence="11" id="KW-1185">Reference proteome</keyword>
<dbReference type="EMBL" id="AVCK01000015">
    <property type="protein sequence ID" value="KFN46583.1"/>
    <property type="molecule type" value="Genomic_DNA"/>
</dbReference>
<comment type="pathway">
    <text evidence="8">Glycolipid biosynthesis; lipid IV(A) biosynthesis; lipid IV(A) from (3R)-3-hydroxytetradecanoyl-[acyl-carrier-protein] and UDP-N-acetyl-alpha-D-glucosamine: step 1/6.</text>
</comment>
<evidence type="ECO:0000256" key="8">
    <source>
        <dbReference type="HAMAP-Rule" id="MF_00387"/>
    </source>
</evidence>
<keyword evidence="3 8" id="KW-0441">Lipid A biosynthesis</keyword>
<dbReference type="GO" id="GO:0008780">
    <property type="term" value="F:acyl-[acyl-carrier-protein]-UDP-N-acetylglucosamine O-acyltransferase activity"/>
    <property type="evidence" value="ECO:0007669"/>
    <property type="project" value="UniProtKB-UniRule"/>
</dbReference>
<keyword evidence="1 8" id="KW-0963">Cytoplasm</keyword>